<name>A0A9P9BWX8_9PEZI</name>
<reference evidence="2" key="1">
    <citation type="journal article" date="2021" name="Nat. Commun.">
        <title>Genetic determinants of endophytism in the Arabidopsis root mycobiome.</title>
        <authorList>
            <person name="Mesny F."/>
            <person name="Miyauchi S."/>
            <person name="Thiergart T."/>
            <person name="Pickel B."/>
            <person name="Atanasova L."/>
            <person name="Karlsson M."/>
            <person name="Huettel B."/>
            <person name="Barry K.W."/>
            <person name="Haridas S."/>
            <person name="Chen C."/>
            <person name="Bauer D."/>
            <person name="Andreopoulos W."/>
            <person name="Pangilinan J."/>
            <person name="LaButti K."/>
            <person name="Riley R."/>
            <person name="Lipzen A."/>
            <person name="Clum A."/>
            <person name="Drula E."/>
            <person name="Henrissat B."/>
            <person name="Kohler A."/>
            <person name="Grigoriev I.V."/>
            <person name="Martin F.M."/>
            <person name="Hacquard S."/>
        </authorList>
    </citation>
    <scope>NUCLEOTIDE SEQUENCE</scope>
    <source>
        <strain evidence="2">MPI-CAGE-CH-0230</strain>
    </source>
</reference>
<accession>A0A9P9BWX8</accession>
<gene>
    <name evidence="2" type="ORF">B0I36DRAFT_406043</name>
</gene>
<protein>
    <submittedName>
        <fullName evidence="2">Uncharacterized protein</fullName>
    </submittedName>
</protein>
<dbReference type="EMBL" id="JAGTJQ010000003">
    <property type="protein sequence ID" value="KAH7035536.1"/>
    <property type="molecule type" value="Genomic_DNA"/>
</dbReference>
<proteinExistence type="predicted"/>
<dbReference type="Proteomes" id="UP000756346">
    <property type="component" value="Unassembled WGS sequence"/>
</dbReference>
<dbReference type="GeneID" id="70191351"/>
<keyword evidence="3" id="KW-1185">Reference proteome</keyword>
<comment type="caution">
    <text evidence="2">The sequence shown here is derived from an EMBL/GenBank/DDBJ whole genome shotgun (WGS) entry which is preliminary data.</text>
</comment>
<evidence type="ECO:0000313" key="3">
    <source>
        <dbReference type="Proteomes" id="UP000756346"/>
    </source>
</evidence>
<feature type="compositionally biased region" description="Basic and acidic residues" evidence="1">
    <location>
        <begin position="307"/>
        <end position="325"/>
    </location>
</feature>
<feature type="compositionally biased region" description="Low complexity" evidence="1">
    <location>
        <begin position="15"/>
        <end position="28"/>
    </location>
</feature>
<feature type="compositionally biased region" description="Basic and acidic residues" evidence="1">
    <location>
        <begin position="652"/>
        <end position="665"/>
    </location>
</feature>
<feature type="region of interest" description="Disordered" evidence="1">
    <location>
        <begin position="287"/>
        <end position="400"/>
    </location>
</feature>
<feature type="region of interest" description="Disordered" evidence="1">
    <location>
        <begin position="622"/>
        <end position="665"/>
    </location>
</feature>
<evidence type="ECO:0000256" key="1">
    <source>
        <dbReference type="SAM" id="MobiDB-lite"/>
    </source>
</evidence>
<dbReference type="AlphaFoldDB" id="A0A9P9BWX8"/>
<feature type="compositionally biased region" description="Polar residues" evidence="1">
    <location>
        <begin position="326"/>
        <end position="336"/>
    </location>
</feature>
<feature type="compositionally biased region" description="Polar residues" evidence="1">
    <location>
        <begin position="31"/>
        <end position="50"/>
    </location>
</feature>
<evidence type="ECO:0000313" key="2">
    <source>
        <dbReference type="EMBL" id="KAH7035536.1"/>
    </source>
</evidence>
<feature type="region of interest" description="Disordered" evidence="1">
    <location>
        <begin position="1"/>
        <end position="50"/>
    </location>
</feature>
<organism evidence="2 3">
    <name type="scientific">Microdochium trichocladiopsis</name>
    <dbReference type="NCBI Taxonomy" id="1682393"/>
    <lineage>
        <taxon>Eukaryota</taxon>
        <taxon>Fungi</taxon>
        <taxon>Dikarya</taxon>
        <taxon>Ascomycota</taxon>
        <taxon>Pezizomycotina</taxon>
        <taxon>Sordariomycetes</taxon>
        <taxon>Xylariomycetidae</taxon>
        <taxon>Xylariales</taxon>
        <taxon>Microdochiaceae</taxon>
        <taxon>Microdochium</taxon>
    </lineage>
</organism>
<dbReference type="RefSeq" id="XP_046015629.1">
    <property type="nucleotide sequence ID" value="XM_046161805.1"/>
</dbReference>
<sequence length="665" mass="73912">MTQSNPIQRYSKFEAGLSTSPTSSPAGSGRPHSSLTITSTPRQPSSEQQEALQIRAMAAQQISPTPKTPKTPLMPFAYAEWDFGGELSIRNVFNKDNIAATQAKFESVLASPMAPKKWKDKTPVTAASRRVLPSEQSDLQKLHGPELYRKLFRGCGLHDAEMMPKILSRLSKIAPMVYPTHTALHKNLLGILREIKVRGDAARWADDSNLRADALEVEAVLAHIIYGASGEGYLSIAKSLVQLLKETGLAWILLSTEAQRIPPCWEAWALKRRQAIPGLQQLRLKELTPSRGGSGSFSVDSPTPGRQGDHDDDVFVDHDDSHSHQAIDNNAHQTLKYTPPSALRPLFGDGPFSAARTDAFDPPFDKEPRSSATVSGQDTPTDDSHPRSPPFNGENNMNCMGADSLEDVRGMLETNKAMITSLQKCLEKQTQAQSELCAKHVQQISEILDTHTSRIRALQDTHAKQIQEIQAAHSSLVREIQAVHGSQIQEIQATHAAQIQETQASQASQVQKMQATIEANESAMRDMRGSQDTALKTAVEQLEAKMQSKFDQAQQHFQSLYNNITQPTQVHYFTASPPQQQQQQYATGMPPIQQYYSSMPAMQHYPVNMVQPRPAPVQPVNYDEWKQKQAQEQQQQQVSLGKRAIEPEVYDVPDKRRKLDNVSEC</sequence>
<feature type="compositionally biased region" description="Polar residues" evidence="1">
    <location>
        <begin position="370"/>
        <end position="379"/>
    </location>
</feature>